<accession>A0A9P1C314</accession>
<dbReference type="InterPro" id="IPR038727">
    <property type="entry name" value="NadR/Ttd14_AAA_dom"/>
</dbReference>
<proteinExistence type="predicted"/>
<evidence type="ECO:0000313" key="2">
    <source>
        <dbReference type="EMBL" id="CAI3984180.1"/>
    </source>
</evidence>
<organism evidence="2">
    <name type="scientific">Cladocopium goreaui</name>
    <dbReference type="NCBI Taxonomy" id="2562237"/>
    <lineage>
        <taxon>Eukaryota</taxon>
        <taxon>Sar</taxon>
        <taxon>Alveolata</taxon>
        <taxon>Dinophyceae</taxon>
        <taxon>Suessiales</taxon>
        <taxon>Symbiodiniaceae</taxon>
        <taxon>Cladocopium</taxon>
    </lineage>
</organism>
<dbReference type="Pfam" id="PF13521">
    <property type="entry name" value="AAA_28"/>
    <property type="match status" value="1"/>
</dbReference>
<dbReference type="InterPro" id="IPR027417">
    <property type="entry name" value="P-loop_NTPase"/>
</dbReference>
<keyword evidence="4" id="KW-1185">Reference proteome</keyword>
<name>A0A9P1C314_9DINO</name>
<feature type="domain" description="NadR/Ttd14 AAA" evidence="1">
    <location>
        <begin position="13"/>
        <end position="129"/>
    </location>
</feature>
<evidence type="ECO:0000259" key="1">
    <source>
        <dbReference type="Pfam" id="PF13521"/>
    </source>
</evidence>
<sequence>MNLTQQDFIDFNDRVVSFQFELLKLYMRHHDDAPANMHLISDRSVLDQLAYLKWKVSEGLVAKKKLQEAWKLASIESMKKLYVNTKFILMTPNPELCVNDGTRMLSDEKGLWKLFQAFKWVLKEASIDFDQFTAKKDDAQDLIDFLLG</sequence>
<comment type="caution">
    <text evidence="2">The sequence shown here is derived from an EMBL/GenBank/DDBJ whole genome shotgun (WGS) entry which is preliminary data.</text>
</comment>
<dbReference type="EMBL" id="CAMXCT010000868">
    <property type="protein sequence ID" value="CAI3984180.1"/>
    <property type="molecule type" value="Genomic_DNA"/>
</dbReference>
<dbReference type="Proteomes" id="UP001152797">
    <property type="component" value="Unassembled WGS sequence"/>
</dbReference>
<dbReference type="EMBL" id="CAMXCT020000868">
    <property type="protein sequence ID" value="CAL1137555.1"/>
    <property type="molecule type" value="Genomic_DNA"/>
</dbReference>
<dbReference type="EMBL" id="CAMXCT030000868">
    <property type="protein sequence ID" value="CAL4771492.1"/>
    <property type="molecule type" value="Genomic_DNA"/>
</dbReference>
<dbReference type="AlphaFoldDB" id="A0A9P1C314"/>
<evidence type="ECO:0000313" key="3">
    <source>
        <dbReference type="EMBL" id="CAL4771492.1"/>
    </source>
</evidence>
<evidence type="ECO:0000313" key="4">
    <source>
        <dbReference type="Proteomes" id="UP001152797"/>
    </source>
</evidence>
<reference evidence="3 4" key="2">
    <citation type="submission" date="2024-05" db="EMBL/GenBank/DDBJ databases">
        <authorList>
            <person name="Chen Y."/>
            <person name="Shah S."/>
            <person name="Dougan E. K."/>
            <person name="Thang M."/>
            <person name="Chan C."/>
        </authorList>
    </citation>
    <scope>NUCLEOTIDE SEQUENCE [LARGE SCALE GENOMIC DNA]</scope>
</reference>
<protein>
    <recommendedName>
        <fullName evidence="1">NadR/Ttd14 AAA domain-containing protein</fullName>
    </recommendedName>
</protein>
<gene>
    <name evidence="2" type="ORF">C1SCF055_LOCUS11729</name>
</gene>
<dbReference type="Gene3D" id="3.40.50.300">
    <property type="entry name" value="P-loop containing nucleotide triphosphate hydrolases"/>
    <property type="match status" value="1"/>
</dbReference>
<reference evidence="2" key="1">
    <citation type="submission" date="2022-10" db="EMBL/GenBank/DDBJ databases">
        <authorList>
            <person name="Chen Y."/>
            <person name="Dougan E. K."/>
            <person name="Chan C."/>
            <person name="Rhodes N."/>
            <person name="Thang M."/>
        </authorList>
    </citation>
    <scope>NUCLEOTIDE SEQUENCE</scope>
</reference>